<dbReference type="RefSeq" id="WP_290138742.1">
    <property type="nucleotide sequence ID" value="NZ_CP101620.1"/>
</dbReference>
<reference evidence="1" key="1">
    <citation type="submission" date="2022-07" db="EMBL/GenBank/DDBJ databases">
        <title>Faecal culturing of patients with breast cancer.</title>
        <authorList>
            <person name="Teng N.M.Y."/>
            <person name="Kiu R."/>
            <person name="Evans R."/>
            <person name="Baker D.J."/>
            <person name="Zenner C."/>
            <person name="Robinson S.D."/>
            <person name="Hall L.J."/>
        </authorList>
    </citation>
    <scope>NUCLEOTIDE SEQUENCE</scope>
    <source>
        <strain evidence="1">LH1062</strain>
    </source>
</reference>
<dbReference type="PROSITE" id="PS51257">
    <property type="entry name" value="PROKAR_LIPOPROTEIN"/>
    <property type="match status" value="1"/>
</dbReference>
<dbReference type="Proteomes" id="UP001060112">
    <property type="component" value="Chromosome"/>
</dbReference>
<keyword evidence="2" id="KW-1185">Reference proteome</keyword>
<protein>
    <recommendedName>
        <fullName evidence="3">Lipoprotein</fullName>
    </recommendedName>
</protein>
<dbReference type="EMBL" id="CP101620">
    <property type="protein sequence ID" value="UTY38427.1"/>
    <property type="molecule type" value="Genomic_DNA"/>
</dbReference>
<evidence type="ECO:0008006" key="3">
    <source>
        <dbReference type="Google" id="ProtNLM"/>
    </source>
</evidence>
<sequence length="130" mass="14845">MKKFGMLLICTLLLMGCRYQVSQSASVQKYKEPQIKTIYQYQDFLLYIVEDQQKSDGFSFQIELNGTGIGDYAKYTDASHHQAACTLSMQPDCQLTFTFEKNEIIVKATEEDNFLGTDLSGHYVLQEDLS</sequence>
<evidence type="ECO:0000313" key="2">
    <source>
        <dbReference type="Proteomes" id="UP001060112"/>
    </source>
</evidence>
<organism evidence="1 2">
    <name type="scientific">Allocoprobacillus halotolerans</name>
    <dbReference type="NCBI Taxonomy" id="2944914"/>
    <lineage>
        <taxon>Bacteria</taxon>
        <taxon>Bacillati</taxon>
        <taxon>Bacillota</taxon>
        <taxon>Erysipelotrichia</taxon>
        <taxon>Erysipelotrichales</taxon>
        <taxon>Erysipelotrichaceae</taxon>
        <taxon>Allocoprobacillus</taxon>
    </lineage>
</organism>
<gene>
    <name evidence="1" type="ORF">NMU03_12290</name>
</gene>
<accession>A0ABY5HZB4</accession>
<proteinExistence type="predicted"/>
<evidence type="ECO:0000313" key="1">
    <source>
        <dbReference type="EMBL" id="UTY38427.1"/>
    </source>
</evidence>
<name>A0ABY5HZB4_9FIRM</name>